<dbReference type="Proteomes" id="UP000183287">
    <property type="component" value="Unassembled WGS sequence"/>
</dbReference>
<name>A0A1I4WTY4_9PROT</name>
<dbReference type="RefSeq" id="WP_074907310.1">
    <property type="nucleotide sequence ID" value="NZ_FOUB01000118.1"/>
</dbReference>
<evidence type="ECO:0000313" key="2">
    <source>
        <dbReference type="Proteomes" id="UP000183287"/>
    </source>
</evidence>
<protein>
    <submittedName>
        <fullName evidence="1">Uncharacterized protein</fullName>
    </submittedName>
</protein>
<dbReference type="OrthoDB" id="9913978at2"/>
<evidence type="ECO:0000313" key="1">
    <source>
        <dbReference type="EMBL" id="SFN16439.1"/>
    </source>
</evidence>
<gene>
    <name evidence="1" type="ORF">SAMN05421863_11184</name>
</gene>
<accession>A0A1I4WTY4</accession>
<dbReference type="AlphaFoldDB" id="A0A1I4WTY4"/>
<organism evidence="1 2">
    <name type="scientific">Nitrosomonas communis</name>
    <dbReference type="NCBI Taxonomy" id="44574"/>
    <lineage>
        <taxon>Bacteria</taxon>
        <taxon>Pseudomonadati</taxon>
        <taxon>Pseudomonadota</taxon>
        <taxon>Betaproteobacteria</taxon>
        <taxon>Nitrosomonadales</taxon>
        <taxon>Nitrosomonadaceae</taxon>
        <taxon>Nitrosomonas</taxon>
    </lineage>
</organism>
<sequence>MIEPDIKWAVYPWYEDKVVYIRDLCDSSCTLPSEGDLIIRPCLIDPETREPIPVRVVEIRKYSEINPQALIFVVAPADAIN</sequence>
<dbReference type="EMBL" id="FOUB01000118">
    <property type="protein sequence ID" value="SFN16439.1"/>
    <property type="molecule type" value="Genomic_DNA"/>
</dbReference>
<proteinExistence type="predicted"/>
<keyword evidence="2" id="KW-1185">Reference proteome</keyword>
<reference evidence="2" key="1">
    <citation type="submission" date="2016-10" db="EMBL/GenBank/DDBJ databases">
        <authorList>
            <person name="Varghese N."/>
            <person name="Submissions S."/>
        </authorList>
    </citation>
    <scope>NUCLEOTIDE SEQUENCE [LARGE SCALE GENOMIC DNA]</scope>
    <source>
        <strain evidence="2">Nm44</strain>
    </source>
</reference>